<dbReference type="Gene3D" id="3.40.50.300">
    <property type="entry name" value="P-loop containing nucleotide triphosphate hydrolases"/>
    <property type="match status" value="1"/>
</dbReference>
<dbReference type="Pfam" id="PF00005">
    <property type="entry name" value="ABC_tran"/>
    <property type="match status" value="1"/>
</dbReference>
<organism evidence="4 5">
    <name type="scientific">Eubacterium pyruvativorans</name>
    <dbReference type="NCBI Taxonomy" id="155865"/>
    <lineage>
        <taxon>Bacteria</taxon>
        <taxon>Bacillati</taxon>
        <taxon>Bacillota</taxon>
        <taxon>Clostridia</taxon>
        <taxon>Eubacteriales</taxon>
        <taxon>Eubacteriaceae</taxon>
        <taxon>Eubacterium</taxon>
    </lineage>
</organism>
<evidence type="ECO:0000256" key="2">
    <source>
        <dbReference type="ARBA" id="ARBA00022840"/>
    </source>
</evidence>
<evidence type="ECO:0000259" key="3">
    <source>
        <dbReference type="PROSITE" id="PS50893"/>
    </source>
</evidence>
<dbReference type="OrthoDB" id="9804819at2"/>
<dbReference type="GO" id="GO:0005524">
    <property type="term" value="F:ATP binding"/>
    <property type="evidence" value="ECO:0007669"/>
    <property type="project" value="UniProtKB-KW"/>
</dbReference>
<dbReference type="SUPFAM" id="SSF52540">
    <property type="entry name" value="P-loop containing nucleoside triphosphate hydrolases"/>
    <property type="match status" value="1"/>
</dbReference>
<dbReference type="InterPro" id="IPR027417">
    <property type="entry name" value="P-loop_NTPase"/>
</dbReference>
<dbReference type="GeneID" id="78354555"/>
<proteinExistence type="predicted"/>
<protein>
    <submittedName>
        <fullName evidence="4">ABC-2 type transport system ATP-binding protein</fullName>
    </submittedName>
</protein>
<keyword evidence="2 4" id="KW-0067">ATP-binding</keyword>
<dbReference type="CDD" id="cd03230">
    <property type="entry name" value="ABC_DR_subfamily_A"/>
    <property type="match status" value="1"/>
</dbReference>
<dbReference type="InterPro" id="IPR003593">
    <property type="entry name" value="AAA+_ATPase"/>
</dbReference>
<dbReference type="PROSITE" id="PS50893">
    <property type="entry name" value="ABC_TRANSPORTER_2"/>
    <property type="match status" value="1"/>
</dbReference>
<dbReference type="Proteomes" id="UP000198817">
    <property type="component" value="Unassembled WGS sequence"/>
</dbReference>
<accession>A0A1I7GNK4</accession>
<keyword evidence="1" id="KW-0547">Nucleotide-binding</keyword>
<evidence type="ECO:0000256" key="1">
    <source>
        <dbReference type="ARBA" id="ARBA00022741"/>
    </source>
</evidence>
<dbReference type="GO" id="GO:0016887">
    <property type="term" value="F:ATP hydrolysis activity"/>
    <property type="evidence" value="ECO:0007669"/>
    <property type="project" value="InterPro"/>
</dbReference>
<sequence>MSLLECKGLTKIYSGNNALNGVDLNLEKGQIVGLLGPNGSGKTTLIKLTAGLLVPTAGEVLVDGMKPGPETKAEVAYLPDRDFLPDYMNVIQLLNFYEDFFADFDRPRAQEMLADLNIPPKQKYGKMSKGTREKVQLILTMSRRARVYLLDEPIAGVDPAARDFILKTIISNYSEDALVLISTHLIADIETVLDDIVFLQNGQVVLHKSADEIREQDGKSVDGLFREVFRC</sequence>
<dbReference type="InterPro" id="IPR003439">
    <property type="entry name" value="ABC_transporter-like_ATP-bd"/>
</dbReference>
<gene>
    <name evidence="4" type="ORF">SAMN05216508_10830</name>
</gene>
<dbReference type="PANTHER" id="PTHR43158:SF1">
    <property type="entry name" value="ABC TRANSPORTER, ATP-BINDING PROTEIN"/>
    <property type="match status" value="1"/>
</dbReference>
<dbReference type="RefSeq" id="WP_090163357.1">
    <property type="nucleotide sequence ID" value="NZ_CACWQI010000029.1"/>
</dbReference>
<dbReference type="SMART" id="SM00382">
    <property type="entry name" value="AAA"/>
    <property type="match status" value="1"/>
</dbReference>
<feature type="domain" description="ABC transporter" evidence="3">
    <location>
        <begin position="4"/>
        <end position="226"/>
    </location>
</feature>
<dbReference type="EMBL" id="FPBT01000008">
    <property type="protein sequence ID" value="SFU49999.1"/>
    <property type="molecule type" value="Genomic_DNA"/>
</dbReference>
<dbReference type="STRING" id="155865.SAMN05216515_10838"/>
<keyword evidence="5" id="KW-1185">Reference proteome</keyword>
<reference evidence="4 5" key="1">
    <citation type="submission" date="2016-10" db="EMBL/GenBank/DDBJ databases">
        <authorList>
            <person name="de Groot N.N."/>
        </authorList>
    </citation>
    <scope>NUCLEOTIDE SEQUENCE [LARGE SCALE GENOMIC DNA]</scope>
    <source>
        <strain evidence="4 5">KHGC13</strain>
    </source>
</reference>
<evidence type="ECO:0000313" key="4">
    <source>
        <dbReference type="EMBL" id="SFU49999.1"/>
    </source>
</evidence>
<dbReference type="PANTHER" id="PTHR43158">
    <property type="entry name" value="SKFA PEPTIDE EXPORT ATP-BINDING PROTEIN SKFE"/>
    <property type="match status" value="1"/>
</dbReference>
<name>A0A1I7GNK4_9FIRM</name>
<evidence type="ECO:0000313" key="5">
    <source>
        <dbReference type="Proteomes" id="UP000198817"/>
    </source>
</evidence>
<dbReference type="AlphaFoldDB" id="A0A1I7GNK4"/>